<keyword evidence="1" id="KW-0614">Plasmid</keyword>
<protein>
    <submittedName>
        <fullName evidence="1">Uncharacterized protein</fullName>
    </submittedName>
</protein>
<organism evidence="1 2">
    <name type="scientific">Clostridium tetani (strain Massachusetts / E88)</name>
    <dbReference type="NCBI Taxonomy" id="212717"/>
    <lineage>
        <taxon>Bacteria</taxon>
        <taxon>Bacillati</taxon>
        <taxon>Bacillota</taxon>
        <taxon>Clostridia</taxon>
        <taxon>Eubacteriales</taxon>
        <taxon>Clostridiaceae</taxon>
        <taxon>Clostridium</taxon>
    </lineage>
</organism>
<dbReference type="EMBL" id="AF528097">
    <property type="protein sequence ID" value="AAO37424.1"/>
    <property type="molecule type" value="Genomic_DNA"/>
</dbReference>
<dbReference type="RefSeq" id="WP_011100806.1">
    <property type="nucleotide sequence ID" value="NC_004565.1"/>
</dbReference>
<accession>Q899Y5</accession>
<dbReference type="Proteomes" id="UP000001412">
    <property type="component" value="Plasmid pE88"/>
</dbReference>
<sequence>MTSGHTYLGCVLGNVEVQKKSNDQILLLGTATTGVAGLLYKIAPIVGAVVGGITAVIAGHQYYLKTLPDNIITYSNQYFRWTNTRNYEYEYKYYSGFKDRAGNVLSSNIYYSYGDFSYLAD</sequence>
<dbReference type="AlphaFoldDB" id="Q899Y5"/>
<geneLocation type="plasmid" evidence="1 2">
    <name>pE88</name>
</geneLocation>
<dbReference type="GeneID" id="39476379"/>
<dbReference type="OrthoDB" id="9978866at2"/>
<reference evidence="1 2" key="1">
    <citation type="journal article" date="2003" name="Proc. Natl. Acad. Sci. U.S.A.">
        <title>The genome sequence of Clostridium tetani, the causative agent of tetanus disease.</title>
        <authorList>
            <person name="Brueggemann H."/>
            <person name="Baumer S."/>
            <person name="Fricke W.F."/>
            <person name="Wiezer A."/>
            <person name="Liesegang H."/>
            <person name="Decker I."/>
            <person name="Herzberg C."/>
            <person name="Martinez-Arias R."/>
            <person name="Merkl R."/>
            <person name="Henne A."/>
            <person name="Gottschalk G."/>
        </authorList>
    </citation>
    <scope>NUCLEOTIDE SEQUENCE [LARGE SCALE GENOMIC DNA]</scope>
    <source>
        <strain evidence="2">Massachusetts / E88</strain>
        <plasmid evidence="1 2">pE88</plasmid>
    </source>
</reference>
<gene>
    <name evidence="1" type="ordered locus">CTC_p29</name>
</gene>
<dbReference type="HOGENOM" id="CLU_2034050_0_0_9"/>
<evidence type="ECO:0000313" key="2">
    <source>
        <dbReference type="Proteomes" id="UP000001412"/>
    </source>
</evidence>
<name>Q899Y5_CLOTE</name>
<dbReference type="KEGG" id="ctc:CTC_p29"/>
<proteinExistence type="predicted"/>
<evidence type="ECO:0000313" key="1">
    <source>
        <dbReference type="EMBL" id="AAO37424.1"/>
    </source>
</evidence>
<keyword evidence="2" id="KW-1185">Reference proteome</keyword>